<reference evidence="2 3" key="1">
    <citation type="submission" date="2016-04" db="EMBL/GenBank/DDBJ databases">
        <title>Genome analyses suggest a sexual origin of heterokaryosis in a supposedly ancient asexual fungus.</title>
        <authorList>
            <person name="Ropars J."/>
            <person name="Sedzielewska K."/>
            <person name="Noel J."/>
            <person name="Charron P."/>
            <person name="Farinelli L."/>
            <person name="Marton T."/>
            <person name="Kruger M."/>
            <person name="Pelin A."/>
            <person name="Brachmann A."/>
            <person name="Corradi N."/>
        </authorList>
    </citation>
    <scope>NUCLEOTIDE SEQUENCE [LARGE SCALE GENOMIC DNA]</scope>
    <source>
        <strain evidence="2 3">C2</strain>
    </source>
</reference>
<dbReference type="VEuPathDB" id="FungiDB:FUN_009712"/>
<comment type="caution">
    <text evidence="2">The sequence shown here is derived from an EMBL/GenBank/DDBJ whole genome shotgun (WGS) entry which is preliminary data.</text>
</comment>
<reference evidence="2 3" key="2">
    <citation type="submission" date="2017-10" db="EMBL/GenBank/DDBJ databases">
        <title>Extensive intraspecific genome diversity in a model arbuscular mycorrhizal fungus.</title>
        <authorList>
            <person name="Chen E.C.H."/>
            <person name="Morin E."/>
            <person name="Baudet D."/>
            <person name="Noel J."/>
            <person name="Ndikumana S."/>
            <person name="Charron P."/>
            <person name="St-Onge C."/>
            <person name="Giorgi J."/>
            <person name="Grigoriev I.V."/>
            <person name="Roux C."/>
            <person name="Martin F.M."/>
            <person name="Corradi N."/>
        </authorList>
    </citation>
    <scope>NUCLEOTIDE SEQUENCE [LARGE SCALE GENOMIC DNA]</scope>
    <source>
        <strain evidence="2 3">C2</strain>
    </source>
</reference>
<evidence type="ECO:0000256" key="1">
    <source>
        <dbReference type="SAM" id="MobiDB-lite"/>
    </source>
</evidence>
<sequence length="142" mass="16006">MSTVTTCSKAKSTDKRYLTDSEMVKEVYATDTTKTSEPTTSSDRPNKIRNIEKEDDPNAMVIEPTETITPLNINEQSREEENGSTNEPMETDKEIISNLEDHQNTTNPQKGKTKETIQIEQLDYNELDAQNSASPTYPVFIA</sequence>
<protein>
    <submittedName>
        <fullName evidence="2">Uncharacterized protein</fullName>
    </submittedName>
</protein>
<dbReference type="Proteomes" id="UP000233469">
    <property type="component" value="Unassembled WGS sequence"/>
</dbReference>
<feature type="region of interest" description="Disordered" evidence="1">
    <location>
        <begin position="28"/>
        <end position="115"/>
    </location>
</feature>
<name>A0A2N1M680_9GLOM</name>
<dbReference type="EMBL" id="LLXL01004703">
    <property type="protein sequence ID" value="PKK57157.1"/>
    <property type="molecule type" value="Genomic_DNA"/>
</dbReference>
<evidence type="ECO:0000313" key="2">
    <source>
        <dbReference type="EMBL" id="PKK57157.1"/>
    </source>
</evidence>
<gene>
    <name evidence="2" type="ORF">RhiirC2_721409</name>
</gene>
<proteinExistence type="predicted"/>
<dbReference type="AlphaFoldDB" id="A0A2N1M680"/>
<organism evidence="2 3">
    <name type="scientific">Rhizophagus irregularis</name>
    <dbReference type="NCBI Taxonomy" id="588596"/>
    <lineage>
        <taxon>Eukaryota</taxon>
        <taxon>Fungi</taxon>
        <taxon>Fungi incertae sedis</taxon>
        <taxon>Mucoromycota</taxon>
        <taxon>Glomeromycotina</taxon>
        <taxon>Glomeromycetes</taxon>
        <taxon>Glomerales</taxon>
        <taxon>Glomeraceae</taxon>
        <taxon>Rhizophagus</taxon>
    </lineage>
</organism>
<feature type="compositionally biased region" description="Low complexity" evidence="1">
    <location>
        <begin position="30"/>
        <end position="42"/>
    </location>
</feature>
<evidence type="ECO:0000313" key="3">
    <source>
        <dbReference type="Proteomes" id="UP000233469"/>
    </source>
</evidence>
<accession>A0A2N1M680</accession>
<feature type="compositionally biased region" description="Basic and acidic residues" evidence="1">
    <location>
        <begin position="90"/>
        <end position="103"/>
    </location>
</feature>
<feature type="compositionally biased region" description="Polar residues" evidence="1">
    <location>
        <begin position="66"/>
        <end position="75"/>
    </location>
</feature>